<feature type="transmembrane region" description="Helical" evidence="6">
    <location>
        <begin position="102"/>
        <end position="125"/>
    </location>
</feature>
<dbReference type="PROSITE" id="PS50850">
    <property type="entry name" value="MFS"/>
    <property type="match status" value="1"/>
</dbReference>
<feature type="transmembrane region" description="Helical" evidence="6">
    <location>
        <begin position="247"/>
        <end position="269"/>
    </location>
</feature>
<dbReference type="Proteomes" id="UP000679779">
    <property type="component" value="Unassembled WGS sequence"/>
</dbReference>
<dbReference type="InterPro" id="IPR050930">
    <property type="entry name" value="MFS_Vesicular_Transporter"/>
</dbReference>
<feature type="transmembrane region" description="Helical" evidence="6">
    <location>
        <begin position="12"/>
        <end position="33"/>
    </location>
</feature>
<evidence type="ECO:0000256" key="3">
    <source>
        <dbReference type="ARBA" id="ARBA00022692"/>
    </source>
</evidence>
<keyword evidence="3 6" id="KW-0812">Transmembrane</keyword>
<evidence type="ECO:0000256" key="6">
    <source>
        <dbReference type="SAM" id="Phobius"/>
    </source>
</evidence>
<dbReference type="EMBL" id="BORQ01000001">
    <property type="protein sequence ID" value="GIO30494.1"/>
    <property type="molecule type" value="Genomic_DNA"/>
</dbReference>
<proteinExistence type="predicted"/>
<sequence length="409" mass="44397">METKESRKPDPIRIVAIVTALSLLGDSMLYIALPIFWKEAGLASLWEVGFLLSINRFIRLPANPVVGWLYRRIPLRTGLIVAIILGALTTAGYGVVKGFAGWVLLRCLWGIAWSFFRIGGLAAVVRHSSEHGQGKAMGIYNGLYRTGSLAGMLLGGILAPVFGLQAISVLFGAANLVGIPLLMRASNHGIRQSGAEERDIAGKRPSALPKSRIWMIVISSFFVTMFIQGVFPSTLSTLIQYQFGNPIGLLGVLVSVTALSGLLQSVRWVWEPFLASRIGQWSDGGKGRIPLLIYSLLSAFATYAFLSVHFSFAAWIIIALVSMAAATSLTTLMDALAGDVAKSAESMTFLTFYSMVQDIGAALGPTLSYFFIAKEHGFEYLYFGVSGMFLLLALLWIPAYLKQRAAAMH</sequence>
<dbReference type="InterPro" id="IPR011701">
    <property type="entry name" value="MFS"/>
</dbReference>
<dbReference type="PANTHER" id="PTHR23506:SF23">
    <property type="entry name" value="GH10249P"/>
    <property type="match status" value="1"/>
</dbReference>
<dbReference type="Gene3D" id="1.20.1250.20">
    <property type="entry name" value="MFS general substrate transporter like domains"/>
    <property type="match status" value="1"/>
</dbReference>
<dbReference type="GO" id="GO:0022857">
    <property type="term" value="F:transmembrane transporter activity"/>
    <property type="evidence" value="ECO:0007669"/>
    <property type="project" value="InterPro"/>
</dbReference>
<evidence type="ECO:0000256" key="5">
    <source>
        <dbReference type="ARBA" id="ARBA00023136"/>
    </source>
</evidence>
<dbReference type="InterPro" id="IPR020846">
    <property type="entry name" value="MFS_dom"/>
</dbReference>
<dbReference type="RefSeq" id="WP_236575519.1">
    <property type="nucleotide sequence ID" value="NZ_BORQ01000001.1"/>
</dbReference>
<name>A0A919XF10_9BACL</name>
<feature type="transmembrane region" description="Helical" evidence="6">
    <location>
        <begin position="312"/>
        <end position="337"/>
    </location>
</feature>
<gene>
    <name evidence="8" type="ORF">J2TS6_16350</name>
</gene>
<evidence type="ECO:0000256" key="2">
    <source>
        <dbReference type="ARBA" id="ARBA00022448"/>
    </source>
</evidence>
<feature type="transmembrane region" description="Helical" evidence="6">
    <location>
        <begin position="349"/>
        <end position="372"/>
    </location>
</feature>
<dbReference type="Pfam" id="PF07690">
    <property type="entry name" value="MFS_1"/>
    <property type="match status" value="1"/>
</dbReference>
<evidence type="ECO:0000313" key="8">
    <source>
        <dbReference type="EMBL" id="GIO30494.1"/>
    </source>
</evidence>
<comment type="subcellular location">
    <subcellularLocation>
        <location evidence="1">Cell membrane</location>
        <topology evidence="1">Multi-pass membrane protein</topology>
    </subcellularLocation>
</comment>
<reference evidence="8" key="1">
    <citation type="submission" date="2021-03" db="EMBL/GenBank/DDBJ databases">
        <title>Antimicrobial resistance genes in bacteria isolated from Japanese honey, and their potential for conferring macrolide and lincosamide resistance in the American foulbrood pathogen Paenibacillus larvae.</title>
        <authorList>
            <person name="Okamoto M."/>
            <person name="Kumagai M."/>
            <person name="Kanamori H."/>
            <person name="Takamatsu D."/>
        </authorList>
    </citation>
    <scope>NUCLEOTIDE SEQUENCE</scope>
    <source>
        <strain evidence="8">J2TS6</strain>
    </source>
</reference>
<comment type="caution">
    <text evidence="8">The sequence shown here is derived from an EMBL/GenBank/DDBJ whole genome shotgun (WGS) entry which is preliminary data.</text>
</comment>
<evidence type="ECO:0000259" key="7">
    <source>
        <dbReference type="PROSITE" id="PS50850"/>
    </source>
</evidence>
<feature type="transmembrane region" description="Helical" evidence="6">
    <location>
        <begin position="79"/>
        <end position="96"/>
    </location>
</feature>
<feature type="transmembrane region" description="Helical" evidence="6">
    <location>
        <begin position="289"/>
        <end position="306"/>
    </location>
</feature>
<keyword evidence="4 6" id="KW-1133">Transmembrane helix</keyword>
<protein>
    <submittedName>
        <fullName evidence="8">MFS transporter</fullName>
    </submittedName>
</protein>
<evidence type="ECO:0000256" key="1">
    <source>
        <dbReference type="ARBA" id="ARBA00004651"/>
    </source>
</evidence>
<feature type="transmembrane region" description="Helical" evidence="6">
    <location>
        <begin position="213"/>
        <end position="235"/>
    </location>
</feature>
<keyword evidence="5 6" id="KW-0472">Membrane</keyword>
<keyword evidence="9" id="KW-1185">Reference proteome</keyword>
<organism evidence="8 9">
    <name type="scientific">Paenibacillus albilobatus</name>
    <dbReference type="NCBI Taxonomy" id="2716884"/>
    <lineage>
        <taxon>Bacteria</taxon>
        <taxon>Bacillati</taxon>
        <taxon>Bacillota</taxon>
        <taxon>Bacilli</taxon>
        <taxon>Bacillales</taxon>
        <taxon>Paenibacillaceae</taxon>
        <taxon>Paenibacillus</taxon>
    </lineage>
</organism>
<dbReference type="SUPFAM" id="SSF103473">
    <property type="entry name" value="MFS general substrate transporter"/>
    <property type="match status" value="1"/>
</dbReference>
<dbReference type="InterPro" id="IPR036259">
    <property type="entry name" value="MFS_trans_sf"/>
</dbReference>
<keyword evidence="2" id="KW-0813">Transport</keyword>
<feature type="domain" description="Major facilitator superfamily (MFS) profile" evidence="7">
    <location>
        <begin position="11"/>
        <end position="405"/>
    </location>
</feature>
<accession>A0A919XF10</accession>
<evidence type="ECO:0000256" key="4">
    <source>
        <dbReference type="ARBA" id="ARBA00022989"/>
    </source>
</evidence>
<feature type="transmembrane region" description="Helical" evidence="6">
    <location>
        <begin position="378"/>
        <end position="401"/>
    </location>
</feature>
<evidence type="ECO:0000313" key="9">
    <source>
        <dbReference type="Proteomes" id="UP000679779"/>
    </source>
</evidence>
<dbReference type="AlphaFoldDB" id="A0A919XF10"/>
<dbReference type="PANTHER" id="PTHR23506">
    <property type="entry name" value="GH10249P"/>
    <property type="match status" value="1"/>
</dbReference>
<feature type="transmembrane region" description="Helical" evidence="6">
    <location>
        <begin position="164"/>
        <end position="183"/>
    </location>
</feature>
<dbReference type="GO" id="GO:0005886">
    <property type="term" value="C:plasma membrane"/>
    <property type="evidence" value="ECO:0007669"/>
    <property type="project" value="UniProtKB-SubCell"/>
</dbReference>